<feature type="domain" description="Peptidase S9 prolyl oligopeptidase catalytic" evidence="3">
    <location>
        <begin position="399"/>
        <end position="612"/>
    </location>
</feature>
<proteinExistence type="predicted"/>
<evidence type="ECO:0000256" key="1">
    <source>
        <dbReference type="ARBA" id="ARBA00022801"/>
    </source>
</evidence>
<dbReference type="SUPFAM" id="SSF82171">
    <property type="entry name" value="DPP6 N-terminal domain-like"/>
    <property type="match status" value="1"/>
</dbReference>
<evidence type="ECO:0000256" key="2">
    <source>
        <dbReference type="SAM" id="MobiDB-lite"/>
    </source>
</evidence>
<protein>
    <submittedName>
        <fullName evidence="4">S9 family peptidase</fullName>
    </submittedName>
</protein>
<accession>A0A4Q7CZZ6</accession>
<dbReference type="GO" id="GO:0004252">
    <property type="term" value="F:serine-type endopeptidase activity"/>
    <property type="evidence" value="ECO:0007669"/>
    <property type="project" value="TreeGrafter"/>
</dbReference>
<feature type="region of interest" description="Disordered" evidence="2">
    <location>
        <begin position="617"/>
        <end position="638"/>
    </location>
</feature>
<sequence>MNSRLSCVPLIPRACIFGNPANAHPQIEPNGLRLAWLAPHHGVVSIWIAPIDRLHDARPVTNAGTRGVGLYAWTYLPEHLVYLHDAEGDENYHIHCVNTETGIDRDLTPFAGVRSTIVAISRECPGQILIMCNKRSLEHFDLYNLDLQSGQYVHALENPGFISFVLDGLYQPRFATRLADTGELEILRYQGAQGWSPWLIFPIEDVRVSRALMLAKDGKRLFLLDSRQRDTAALTCVDLESGHVQVIAEDAGADICDLHFDLVTQEPILYGVTRERRRYTALNADIQVDIDFLAASGITDWQLINRSRDDRLWIISTCIDCRPPTIQLYDRNTRLLTTVMSAEAYFDTSTLVPMQCVSFRARDGRALIAYLTRPPATTARGPMVLLVHGGPWARDEYGFNSYHQWLANRGYNVMSVNFRGSTGLGKTFINAGDGEWGRKMDDDLLDAVEWAVCEGVADPMRVAIMGVSYGGYAVLAGMTRSADRYACGVDLCGPTNLETFIDSIPVYWASLRSAFIQAIGDPQTTAGLALLRERSPIHHVHTLSKPLLVGHGAHDVRVRRNESDQLCEALRANDIPVTYLLFPDEGHGLQRPGNMLYFNAVAETFLARYLGGRAEPISDEERSNSSAQYLMQAEDDCR</sequence>
<dbReference type="Proteomes" id="UP000293369">
    <property type="component" value="Unassembled WGS sequence"/>
</dbReference>
<evidence type="ECO:0000259" key="3">
    <source>
        <dbReference type="Pfam" id="PF00326"/>
    </source>
</evidence>
<dbReference type="InterPro" id="IPR001375">
    <property type="entry name" value="Peptidase_S9_cat"/>
</dbReference>
<evidence type="ECO:0000313" key="4">
    <source>
        <dbReference type="EMBL" id="RZI31663.1"/>
    </source>
</evidence>
<dbReference type="InterPro" id="IPR029058">
    <property type="entry name" value="AB_hydrolase_fold"/>
</dbReference>
<dbReference type="Pfam" id="PF00326">
    <property type="entry name" value="Peptidase_S9"/>
    <property type="match status" value="1"/>
</dbReference>
<name>A0A4Q7CZZ6_9PSED</name>
<dbReference type="EMBL" id="SGFE01000020">
    <property type="protein sequence ID" value="RZI31663.1"/>
    <property type="molecule type" value="Genomic_DNA"/>
</dbReference>
<dbReference type="RefSeq" id="WP_065898006.1">
    <property type="nucleotide sequence ID" value="NZ_SGFE01000020.1"/>
</dbReference>
<organism evidence="4 5">
    <name type="scientific">Pseudomonas orientalis</name>
    <dbReference type="NCBI Taxonomy" id="76758"/>
    <lineage>
        <taxon>Bacteria</taxon>
        <taxon>Pseudomonadati</taxon>
        <taxon>Pseudomonadota</taxon>
        <taxon>Gammaproteobacteria</taxon>
        <taxon>Pseudomonadales</taxon>
        <taxon>Pseudomonadaceae</taxon>
        <taxon>Pseudomonas</taxon>
    </lineage>
</organism>
<evidence type="ECO:0000313" key="5">
    <source>
        <dbReference type="Proteomes" id="UP000293369"/>
    </source>
</evidence>
<gene>
    <name evidence="4" type="ORF">EUX57_11525</name>
</gene>
<dbReference type="SUPFAM" id="SSF53474">
    <property type="entry name" value="alpha/beta-Hydrolases"/>
    <property type="match status" value="1"/>
</dbReference>
<dbReference type="Gene3D" id="3.40.50.1820">
    <property type="entry name" value="alpha/beta hydrolase"/>
    <property type="match status" value="1"/>
</dbReference>
<dbReference type="PANTHER" id="PTHR42776">
    <property type="entry name" value="SERINE PEPTIDASE S9 FAMILY MEMBER"/>
    <property type="match status" value="1"/>
</dbReference>
<dbReference type="AlphaFoldDB" id="A0A4Q7CZZ6"/>
<comment type="caution">
    <text evidence="4">The sequence shown here is derived from an EMBL/GenBank/DDBJ whole genome shotgun (WGS) entry which is preliminary data.</text>
</comment>
<keyword evidence="1" id="KW-0378">Hydrolase</keyword>
<dbReference type="Gene3D" id="2.120.10.30">
    <property type="entry name" value="TolB, C-terminal domain"/>
    <property type="match status" value="1"/>
</dbReference>
<dbReference type="InterPro" id="IPR011042">
    <property type="entry name" value="6-blade_b-propeller_TolB-like"/>
</dbReference>
<dbReference type="PANTHER" id="PTHR42776:SF27">
    <property type="entry name" value="DIPEPTIDYL PEPTIDASE FAMILY MEMBER 6"/>
    <property type="match status" value="1"/>
</dbReference>
<reference evidence="4 5" key="1">
    <citation type="submission" date="2019-02" db="EMBL/GenBank/DDBJ databases">
        <title>Pseudomonas spp from wheat grain.</title>
        <authorList>
            <person name="Cho G.-S."/>
            <person name="Franz C.M.A.P."/>
        </authorList>
    </citation>
    <scope>NUCLEOTIDE SEQUENCE [LARGE SCALE GENOMIC DNA]</scope>
    <source>
        <strain evidence="4 5">133NRW</strain>
    </source>
</reference>
<dbReference type="GO" id="GO:0006508">
    <property type="term" value="P:proteolysis"/>
    <property type="evidence" value="ECO:0007669"/>
    <property type="project" value="InterPro"/>
</dbReference>